<evidence type="ECO:0000313" key="1">
    <source>
        <dbReference type="EMBL" id="GIQ82119.1"/>
    </source>
</evidence>
<sequence>MFRRDSGYRLYDTVENSWTPQLGLATLYHVNLLSQCAGSEAEWERVCMGSVEHHHRFARTPSPDPEGCQWDLVELEFNPQPGWGD</sequence>
<gene>
    <name evidence="1" type="ORF">KIPB_003203</name>
</gene>
<dbReference type="AlphaFoldDB" id="A0A9K3CRU8"/>
<dbReference type="EMBL" id="BDIP01000597">
    <property type="protein sequence ID" value="GIQ82119.1"/>
    <property type="molecule type" value="Genomic_DNA"/>
</dbReference>
<protein>
    <submittedName>
        <fullName evidence="1">Uncharacterized protein</fullName>
    </submittedName>
</protein>
<evidence type="ECO:0000313" key="2">
    <source>
        <dbReference type="Proteomes" id="UP000265618"/>
    </source>
</evidence>
<dbReference type="Proteomes" id="UP000265618">
    <property type="component" value="Unassembled WGS sequence"/>
</dbReference>
<reference evidence="1 2" key="1">
    <citation type="journal article" date="2018" name="PLoS ONE">
        <title>The draft genome of Kipferlia bialata reveals reductive genome evolution in fornicate parasites.</title>
        <authorList>
            <person name="Tanifuji G."/>
            <person name="Takabayashi S."/>
            <person name="Kume K."/>
            <person name="Takagi M."/>
            <person name="Nakayama T."/>
            <person name="Kamikawa R."/>
            <person name="Inagaki Y."/>
            <person name="Hashimoto T."/>
        </authorList>
    </citation>
    <scope>NUCLEOTIDE SEQUENCE [LARGE SCALE GENOMIC DNA]</scope>
    <source>
        <strain evidence="1">NY0173</strain>
    </source>
</reference>
<accession>A0A9K3CRU8</accession>
<proteinExistence type="predicted"/>
<name>A0A9K3CRU8_9EUKA</name>
<comment type="caution">
    <text evidence="1">The sequence shown here is derived from an EMBL/GenBank/DDBJ whole genome shotgun (WGS) entry which is preliminary data.</text>
</comment>
<organism evidence="1 2">
    <name type="scientific">Kipferlia bialata</name>
    <dbReference type="NCBI Taxonomy" id="797122"/>
    <lineage>
        <taxon>Eukaryota</taxon>
        <taxon>Metamonada</taxon>
        <taxon>Carpediemonas-like organisms</taxon>
        <taxon>Kipferlia</taxon>
    </lineage>
</organism>
<keyword evidence="2" id="KW-1185">Reference proteome</keyword>